<comment type="caution">
    <text evidence="2">The sequence shown here is derived from an EMBL/GenBank/DDBJ whole genome shotgun (WGS) entry which is preliminary data.</text>
</comment>
<evidence type="ECO:0000256" key="1">
    <source>
        <dbReference type="SAM" id="MobiDB-lite"/>
    </source>
</evidence>
<name>A0ABV9UHT0_9ACTN</name>
<feature type="region of interest" description="Disordered" evidence="1">
    <location>
        <begin position="128"/>
        <end position="182"/>
    </location>
</feature>
<organism evidence="2 3">
    <name type="scientific">Streptomyces mauvecolor</name>
    <dbReference type="NCBI Taxonomy" id="58345"/>
    <lineage>
        <taxon>Bacteria</taxon>
        <taxon>Bacillati</taxon>
        <taxon>Actinomycetota</taxon>
        <taxon>Actinomycetes</taxon>
        <taxon>Kitasatosporales</taxon>
        <taxon>Streptomycetaceae</taxon>
        <taxon>Streptomyces</taxon>
    </lineage>
</organism>
<evidence type="ECO:0000313" key="3">
    <source>
        <dbReference type="Proteomes" id="UP001595834"/>
    </source>
</evidence>
<dbReference type="EMBL" id="JBHSIZ010000005">
    <property type="protein sequence ID" value="MFC4955667.1"/>
    <property type="molecule type" value="Genomic_DNA"/>
</dbReference>
<accession>A0ABV9UHT0</accession>
<feature type="compositionally biased region" description="Basic residues" evidence="1">
    <location>
        <begin position="167"/>
        <end position="182"/>
    </location>
</feature>
<feature type="compositionally biased region" description="Low complexity" evidence="1">
    <location>
        <begin position="141"/>
        <end position="155"/>
    </location>
</feature>
<proteinExistence type="predicted"/>
<reference evidence="3" key="1">
    <citation type="journal article" date="2019" name="Int. J. Syst. Evol. Microbiol.">
        <title>The Global Catalogue of Microorganisms (GCM) 10K type strain sequencing project: providing services to taxonomists for standard genome sequencing and annotation.</title>
        <authorList>
            <consortium name="The Broad Institute Genomics Platform"/>
            <consortium name="The Broad Institute Genome Sequencing Center for Infectious Disease"/>
            <person name="Wu L."/>
            <person name="Ma J."/>
        </authorList>
    </citation>
    <scope>NUCLEOTIDE SEQUENCE [LARGE SCALE GENOMIC DNA]</scope>
    <source>
        <strain evidence="3">CCM 7224</strain>
    </source>
</reference>
<sequence>MNPHPTTSRIPGRTWTVRLTGHSDHTANVTCSTAACRMPPRSTDLTSLRAFAAAHSAAHARAAGTRLQSACACRAQQCAAHEGSPVSCAGQTVLILRHDPSIGQVWVLSEVCAACAAQTRHTQIITRTPTAPAPATPPVPAVARPAVAGGFSAPAGPGGPTPEPGRRRTLRARQHRSGSPRP</sequence>
<evidence type="ECO:0000313" key="2">
    <source>
        <dbReference type="EMBL" id="MFC4955667.1"/>
    </source>
</evidence>
<dbReference type="Proteomes" id="UP001595834">
    <property type="component" value="Unassembled WGS sequence"/>
</dbReference>
<feature type="compositionally biased region" description="Pro residues" evidence="1">
    <location>
        <begin position="131"/>
        <end position="140"/>
    </location>
</feature>
<keyword evidence="3" id="KW-1185">Reference proteome</keyword>
<dbReference type="RefSeq" id="WP_381225533.1">
    <property type="nucleotide sequence ID" value="NZ_JBHSIZ010000005.1"/>
</dbReference>
<protein>
    <submittedName>
        <fullName evidence="2">Uncharacterized protein</fullName>
    </submittedName>
</protein>
<gene>
    <name evidence="2" type="ORF">ACFPFX_05065</name>
</gene>